<evidence type="ECO:0000256" key="7">
    <source>
        <dbReference type="ARBA" id="ARBA00023136"/>
    </source>
</evidence>
<dbReference type="GO" id="GO:0005886">
    <property type="term" value="C:plasma membrane"/>
    <property type="evidence" value="ECO:0007669"/>
    <property type="project" value="UniProtKB-SubCell"/>
</dbReference>
<keyword evidence="4 9" id="KW-0997">Cell inner membrane</keyword>
<dbReference type="GO" id="GO:0022857">
    <property type="term" value="F:transmembrane transporter activity"/>
    <property type="evidence" value="ECO:0007669"/>
    <property type="project" value="UniProtKB-UniRule"/>
</dbReference>
<sequence length="170" mass="18644">MNLASFWLDRLSRAVDAAMIALVPLLVALTFALVLARYFFSAGSIAAQEAGLWMHSLIFMLGAAGTLRADKHVRVDVWQQRQSPRVQAWIDLLGHALLLLPFAVFMGWISFDYVAASWSIAESSREPGGLPGVYLLKAVIPLTAALLLLQSLCEIIKRLQQLASLREPGA</sequence>
<evidence type="ECO:0000256" key="8">
    <source>
        <dbReference type="ARBA" id="ARBA00038436"/>
    </source>
</evidence>
<reference evidence="11 12" key="1">
    <citation type="submission" date="2020-09" db="EMBL/GenBank/DDBJ databases">
        <title>Pseudoxanthomonas sp. CAU 1598 isolated from sand of Yaerae Beach.</title>
        <authorList>
            <person name="Kim W."/>
        </authorList>
    </citation>
    <scope>NUCLEOTIDE SEQUENCE [LARGE SCALE GENOMIC DNA]</scope>
    <source>
        <strain evidence="11 12">CAU 1598</strain>
    </source>
</reference>
<comment type="subcellular location">
    <subcellularLocation>
        <location evidence="1 9">Cell inner membrane</location>
        <topology evidence="1 9">Multi-pass membrane protein</topology>
    </subcellularLocation>
</comment>
<dbReference type="Proteomes" id="UP000613768">
    <property type="component" value="Unassembled WGS sequence"/>
</dbReference>
<feature type="transmembrane region" description="Helical" evidence="9">
    <location>
        <begin position="20"/>
        <end position="40"/>
    </location>
</feature>
<keyword evidence="12" id="KW-1185">Reference proteome</keyword>
<keyword evidence="5 9" id="KW-0812">Transmembrane</keyword>
<proteinExistence type="inferred from homology"/>
<organism evidence="11 12">
    <name type="scientific">Pseudomarimonas arenosa</name>
    <dbReference type="NCBI Taxonomy" id="2774145"/>
    <lineage>
        <taxon>Bacteria</taxon>
        <taxon>Pseudomonadati</taxon>
        <taxon>Pseudomonadota</taxon>
        <taxon>Gammaproteobacteria</taxon>
        <taxon>Lysobacterales</taxon>
        <taxon>Lysobacteraceae</taxon>
        <taxon>Pseudomarimonas</taxon>
    </lineage>
</organism>
<evidence type="ECO:0000256" key="5">
    <source>
        <dbReference type="ARBA" id="ARBA00022692"/>
    </source>
</evidence>
<dbReference type="PANTHER" id="PTHR35011">
    <property type="entry name" value="2,3-DIKETO-L-GULONATE TRAP TRANSPORTER SMALL PERMEASE PROTEIN YIAM"/>
    <property type="match status" value="1"/>
</dbReference>
<evidence type="ECO:0000313" key="11">
    <source>
        <dbReference type="EMBL" id="MBD8528165.1"/>
    </source>
</evidence>
<keyword evidence="7 9" id="KW-0472">Membrane</keyword>
<dbReference type="EMBL" id="JACYTR010000089">
    <property type="protein sequence ID" value="MBD8528165.1"/>
    <property type="molecule type" value="Genomic_DNA"/>
</dbReference>
<protein>
    <recommendedName>
        <fullName evidence="9">TRAP transporter small permease protein</fullName>
    </recommendedName>
</protein>
<dbReference type="RefSeq" id="WP_192031583.1">
    <property type="nucleotide sequence ID" value="NZ_JACYTR010000089.1"/>
</dbReference>
<accession>A0AAW3ZPQ9</accession>
<dbReference type="AlphaFoldDB" id="A0AAW3ZPQ9"/>
<dbReference type="InterPro" id="IPR055348">
    <property type="entry name" value="DctQ"/>
</dbReference>
<evidence type="ECO:0000256" key="9">
    <source>
        <dbReference type="RuleBase" id="RU369079"/>
    </source>
</evidence>
<evidence type="ECO:0000256" key="4">
    <source>
        <dbReference type="ARBA" id="ARBA00022519"/>
    </source>
</evidence>
<comment type="similarity">
    <text evidence="8 9">Belongs to the TRAP transporter small permease family.</text>
</comment>
<gene>
    <name evidence="11" type="ORF">IFO71_20645</name>
</gene>
<evidence type="ECO:0000256" key="3">
    <source>
        <dbReference type="ARBA" id="ARBA00022475"/>
    </source>
</evidence>
<feature type="transmembrane region" description="Helical" evidence="9">
    <location>
        <begin position="52"/>
        <end position="69"/>
    </location>
</feature>
<evidence type="ECO:0000256" key="1">
    <source>
        <dbReference type="ARBA" id="ARBA00004429"/>
    </source>
</evidence>
<keyword evidence="3" id="KW-1003">Cell membrane</keyword>
<comment type="subunit">
    <text evidence="9">The complex comprises the extracytoplasmic solute receptor protein and the two transmembrane proteins.</text>
</comment>
<comment type="caution">
    <text evidence="11">The sequence shown here is derived from an EMBL/GenBank/DDBJ whole genome shotgun (WGS) entry which is preliminary data.</text>
</comment>
<evidence type="ECO:0000256" key="6">
    <source>
        <dbReference type="ARBA" id="ARBA00022989"/>
    </source>
</evidence>
<feature type="domain" description="Tripartite ATP-independent periplasmic transporters DctQ component" evidence="10">
    <location>
        <begin position="26"/>
        <end position="160"/>
    </location>
</feature>
<comment type="function">
    <text evidence="9">Part of the tripartite ATP-independent periplasmic (TRAP) transport system.</text>
</comment>
<evidence type="ECO:0000259" key="10">
    <source>
        <dbReference type="Pfam" id="PF04290"/>
    </source>
</evidence>
<dbReference type="InterPro" id="IPR007387">
    <property type="entry name" value="TRAP_DctQ"/>
</dbReference>
<evidence type="ECO:0000313" key="12">
    <source>
        <dbReference type="Proteomes" id="UP000613768"/>
    </source>
</evidence>
<feature type="transmembrane region" description="Helical" evidence="9">
    <location>
        <begin position="131"/>
        <end position="149"/>
    </location>
</feature>
<name>A0AAW3ZPQ9_9GAMM</name>
<evidence type="ECO:0000256" key="2">
    <source>
        <dbReference type="ARBA" id="ARBA00022448"/>
    </source>
</evidence>
<keyword evidence="6 9" id="KW-1133">Transmembrane helix</keyword>
<keyword evidence="2 9" id="KW-0813">Transport</keyword>
<feature type="transmembrane region" description="Helical" evidence="9">
    <location>
        <begin position="89"/>
        <end position="111"/>
    </location>
</feature>
<dbReference type="PANTHER" id="PTHR35011:SF4">
    <property type="entry name" value="SLL1102 PROTEIN"/>
    <property type="match status" value="1"/>
</dbReference>
<dbReference type="Pfam" id="PF04290">
    <property type="entry name" value="DctQ"/>
    <property type="match status" value="1"/>
</dbReference>